<protein>
    <recommendedName>
        <fullName evidence="2">Ferredoxin</fullName>
    </recommendedName>
</protein>
<feature type="domain" description="4Fe-4S ferredoxin-type" evidence="7">
    <location>
        <begin position="343"/>
        <end position="371"/>
    </location>
</feature>
<evidence type="ECO:0000256" key="4">
    <source>
        <dbReference type="ARBA" id="ARBA00022723"/>
    </source>
</evidence>
<dbReference type="Pfam" id="PF04015">
    <property type="entry name" value="DUF362"/>
    <property type="match status" value="1"/>
</dbReference>
<comment type="function">
    <text evidence="1">Ferredoxins are iron-sulfur proteins that transfer electrons in a wide variety of metabolic reactions.</text>
</comment>
<dbReference type="InterPro" id="IPR017900">
    <property type="entry name" value="4Fe4S_Fe_S_CS"/>
</dbReference>
<dbReference type="InterPro" id="IPR017896">
    <property type="entry name" value="4Fe4S_Fe-S-bd"/>
</dbReference>
<evidence type="ECO:0000256" key="6">
    <source>
        <dbReference type="ARBA" id="ARBA00023014"/>
    </source>
</evidence>
<evidence type="ECO:0000313" key="9">
    <source>
        <dbReference type="Proteomes" id="UP000823915"/>
    </source>
</evidence>
<evidence type="ECO:0000256" key="2">
    <source>
        <dbReference type="ARBA" id="ARBA00013529"/>
    </source>
</evidence>
<dbReference type="GO" id="GO:0046872">
    <property type="term" value="F:metal ion binding"/>
    <property type="evidence" value="ECO:0007669"/>
    <property type="project" value="UniProtKB-KW"/>
</dbReference>
<feature type="domain" description="4Fe-4S ferredoxin-type" evidence="7">
    <location>
        <begin position="313"/>
        <end position="342"/>
    </location>
</feature>
<dbReference type="PROSITE" id="PS00198">
    <property type="entry name" value="4FE4S_FER_1"/>
    <property type="match status" value="2"/>
</dbReference>
<evidence type="ECO:0000256" key="5">
    <source>
        <dbReference type="ARBA" id="ARBA00023004"/>
    </source>
</evidence>
<name>A0A9D1YBA2_9FIRM</name>
<evidence type="ECO:0000259" key="7">
    <source>
        <dbReference type="PROSITE" id="PS51379"/>
    </source>
</evidence>
<comment type="caution">
    <text evidence="8">The sequence shown here is derived from an EMBL/GenBank/DDBJ whole genome shotgun (WGS) entry which is preliminary data.</text>
</comment>
<dbReference type="PANTHER" id="PTHR24960">
    <property type="entry name" value="PHOTOSYSTEM I IRON-SULFUR CENTER-RELATED"/>
    <property type="match status" value="1"/>
</dbReference>
<dbReference type="InterPro" id="IPR050157">
    <property type="entry name" value="PSI_iron-sulfur_center"/>
</dbReference>
<evidence type="ECO:0000256" key="3">
    <source>
        <dbReference type="ARBA" id="ARBA00022485"/>
    </source>
</evidence>
<dbReference type="AlphaFoldDB" id="A0A9D1YBA2"/>
<reference evidence="8" key="2">
    <citation type="submission" date="2021-04" db="EMBL/GenBank/DDBJ databases">
        <authorList>
            <person name="Gilroy R."/>
        </authorList>
    </citation>
    <scope>NUCLEOTIDE SEQUENCE</scope>
    <source>
        <strain evidence="8">1282</strain>
    </source>
</reference>
<reference evidence="8" key="1">
    <citation type="journal article" date="2021" name="PeerJ">
        <title>Extensive microbial diversity within the chicken gut microbiome revealed by metagenomics and culture.</title>
        <authorList>
            <person name="Gilroy R."/>
            <person name="Ravi A."/>
            <person name="Getino M."/>
            <person name="Pursley I."/>
            <person name="Horton D.L."/>
            <person name="Alikhan N.F."/>
            <person name="Baker D."/>
            <person name="Gharbi K."/>
            <person name="Hall N."/>
            <person name="Watson M."/>
            <person name="Adriaenssens E.M."/>
            <person name="Foster-Nyarko E."/>
            <person name="Jarju S."/>
            <person name="Secka A."/>
            <person name="Antonio M."/>
            <person name="Oren A."/>
            <person name="Chaudhuri R.R."/>
            <person name="La Ragione R."/>
            <person name="Hildebrand F."/>
            <person name="Pallen M.J."/>
        </authorList>
    </citation>
    <scope>NUCLEOTIDE SEQUENCE</scope>
    <source>
        <strain evidence="8">1282</strain>
    </source>
</reference>
<proteinExistence type="predicted"/>
<organism evidence="8 9">
    <name type="scientific">Candidatus Acutalibacter pullistercoris</name>
    <dbReference type="NCBI Taxonomy" id="2838418"/>
    <lineage>
        <taxon>Bacteria</taxon>
        <taxon>Bacillati</taxon>
        <taxon>Bacillota</taxon>
        <taxon>Clostridia</taxon>
        <taxon>Eubacteriales</taxon>
        <taxon>Acutalibacteraceae</taxon>
        <taxon>Acutalibacter</taxon>
    </lineage>
</organism>
<dbReference type="PROSITE" id="PS51379">
    <property type="entry name" value="4FE4S_FER_2"/>
    <property type="match status" value="2"/>
</dbReference>
<keyword evidence="5" id="KW-0408">Iron</keyword>
<evidence type="ECO:0000313" key="8">
    <source>
        <dbReference type="EMBL" id="HIY25802.1"/>
    </source>
</evidence>
<dbReference type="InterPro" id="IPR007160">
    <property type="entry name" value="DUF362"/>
</dbReference>
<dbReference type="EMBL" id="DXDU01000017">
    <property type="protein sequence ID" value="HIY25802.1"/>
    <property type="molecule type" value="Genomic_DNA"/>
</dbReference>
<dbReference type="GO" id="GO:0051539">
    <property type="term" value="F:4 iron, 4 sulfur cluster binding"/>
    <property type="evidence" value="ECO:0007669"/>
    <property type="project" value="UniProtKB-KW"/>
</dbReference>
<dbReference type="Gene3D" id="3.30.70.20">
    <property type="match status" value="1"/>
</dbReference>
<keyword evidence="6" id="KW-0411">Iron-sulfur</keyword>
<dbReference type="Proteomes" id="UP000823915">
    <property type="component" value="Unassembled WGS sequence"/>
</dbReference>
<dbReference type="Pfam" id="PF13237">
    <property type="entry name" value="Fer4_10"/>
    <property type="match status" value="1"/>
</dbReference>
<accession>A0A9D1YBA2</accession>
<evidence type="ECO:0000256" key="1">
    <source>
        <dbReference type="ARBA" id="ARBA00003532"/>
    </source>
</evidence>
<gene>
    <name evidence="8" type="ORF">H9838_01345</name>
</gene>
<sequence length="376" mass="41741">MRNRVWLAQCPDYGQSLEEKIEKAFDALQVWDKIRPGMRVVLKPNLVMSSKPEQAIITHPAFTAAVGKCVQKAGGRVVIAESPGGPYTPAAIKAMFRATGYRDMAEACGFTLYTDCKSREVTLPQAKRCRELSVVEPFLDRDYLIDLPKLKTHSMVGFSGAVKNLFGTVPGLQKPELHCRFPEREPFSEMLCDLCHFLGPDLSLMDGIWAMEGNGPTGGQRRDLHVIAGSESPWALDVAAASLVGLEPEKIAMLREGHERGYGPLDLSELELVGDPMETLLAPDFLKAQASSTDFIDRLPKFLRPAAKKLATPYPRIDKKRCVGCGKCAESCPQHTITLREGKAVIRYQNCIRCFCCHEMCPKHVVQIKRLGLLRL</sequence>
<keyword evidence="3" id="KW-0004">4Fe-4S</keyword>
<dbReference type="SUPFAM" id="SSF54862">
    <property type="entry name" value="4Fe-4S ferredoxins"/>
    <property type="match status" value="1"/>
</dbReference>
<dbReference type="PANTHER" id="PTHR24960:SF76">
    <property type="entry name" value="4FE-4S FERREDOXIN-TYPE DOMAIN-CONTAINING PROTEIN"/>
    <property type="match status" value="1"/>
</dbReference>
<keyword evidence="4" id="KW-0479">Metal-binding</keyword>